<evidence type="ECO:0000313" key="1">
    <source>
        <dbReference type="EMBL" id="GMT23223.1"/>
    </source>
</evidence>
<sequence>GFDPVCPISIPLCVVDDDCGFSGFCNHTASTNSNYFGCCQFGPAPSVGPLPFPDPTNTPAPWSIEVCPAWITPCVTNNDCVPTDYCDHHSSQSEYFGCCHSGSAPVSSAPLPFPDHPTPPPALMPCAADSLACSTDSDCHYAGFDGCAKAGMDATGCCMRHFMPFTAPSVPEQSRCGVEKQCFVHEDCTNFNGRCDYVEGSPIGCCRPS</sequence>
<gene>
    <name evidence="1" type="ORF">PFISCL1PPCAC_14520</name>
</gene>
<comment type="caution">
    <text evidence="1">The sequence shown here is derived from an EMBL/GenBank/DDBJ whole genome shotgun (WGS) entry which is preliminary data.</text>
</comment>
<dbReference type="Proteomes" id="UP001432322">
    <property type="component" value="Unassembled WGS sequence"/>
</dbReference>
<keyword evidence="2" id="KW-1185">Reference proteome</keyword>
<reference evidence="1" key="1">
    <citation type="submission" date="2023-10" db="EMBL/GenBank/DDBJ databases">
        <title>Genome assembly of Pristionchus species.</title>
        <authorList>
            <person name="Yoshida K."/>
            <person name="Sommer R.J."/>
        </authorList>
    </citation>
    <scope>NUCLEOTIDE SEQUENCE</scope>
    <source>
        <strain evidence="1">RS5133</strain>
    </source>
</reference>
<organism evidence="1 2">
    <name type="scientific">Pristionchus fissidentatus</name>
    <dbReference type="NCBI Taxonomy" id="1538716"/>
    <lineage>
        <taxon>Eukaryota</taxon>
        <taxon>Metazoa</taxon>
        <taxon>Ecdysozoa</taxon>
        <taxon>Nematoda</taxon>
        <taxon>Chromadorea</taxon>
        <taxon>Rhabditida</taxon>
        <taxon>Rhabditina</taxon>
        <taxon>Diplogasteromorpha</taxon>
        <taxon>Diplogasteroidea</taxon>
        <taxon>Neodiplogasteridae</taxon>
        <taxon>Pristionchus</taxon>
    </lineage>
</organism>
<protein>
    <submittedName>
        <fullName evidence="1">Uncharacterized protein</fullName>
    </submittedName>
</protein>
<name>A0AAV5VUW4_9BILA</name>
<evidence type="ECO:0000313" key="2">
    <source>
        <dbReference type="Proteomes" id="UP001432322"/>
    </source>
</evidence>
<feature type="non-terminal residue" evidence="1">
    <location>
        <position position="1"/>
    </location>
</feature>
<dbReference type="EMBL" id="BTSY01000004">
    <property type="protein sequence ID" value="GMT23223.1"/>
    <property type="molecule type" value="Genomic_DNA"/>
</dbReference>
<accession>A0AAV5VUW4</accession>
<proteinExistence type="predicted"/>
<dbReference type="AlphaFoldDB" id="A0AAV5VUW4"/>
<feature type="non-terminal residue" evidence="1">
    <location>
        <position position="209"/>
    </location>
</feature>